<accession>A0AAP0LXH2</accession>
<name>A0AAP0LXH2_9ROSI</name>
<evidence type="ECO:0000313" key="2">
    <source>
        <dbReference type="Proteomes" id="UP001428341"/>
    </source>
</evidence>
<proteinExistence type="predicted"/>
<dbReference type="EMBL" id="JBCGBO010000007">
    <property type="protein sequence ID" value="KAK9188456.1"/>
    <property type="molecule type" value="Genomic_DNA"/>
</dbReference>
<organism evidence="1 2">
    <name type="scientific">Citrus x changshan-huyou</name>
    <dbReference type="NCBI Taxonomy" id="2935761"/>
    <lineage>
        <taxon>Eukaryota</taxon>
        <taxon>Viridiplantae</taxon>
        <taxon>Streptophyta</taxon>
        <taxon>Embryophyta</taxon>
        <taxon>Tracheophyta</taxon>
        <taxon>Spermatophyta</taxon>
        <taxon>Magnoliopsida</taxon>
        <taxon>eudicotyledons</taxon>
        <taxon>Gunneridae</taxon>
        <taxon>Pentapetalae</taxon>
        <taxon>rosids</taxon>
        <taxon>malvids</taxon>
        <taxon>Sapindales</taxon>
        <taxon>Rutaceae</taxon>
        <taxon>Aurantioideae</taxon>
        <taxon>Citrus</taxon>
    </lineage>
</organism>
<comment type="caution">
    <text evidence="1">The sequence shown here is derived from an EMBL/GenBank/DDBJ whole genome shotgun (WGS) entry which is preliminary data.</text>
</comment>
<protein>
    <submittedName>
        <fullName evidence="1">Uncharacterized protein</fullName>
    </submittedName>
</protein>
<sequence>MKKIVYMMLYVHAWSEHSFTSKVYSMPTACSTPLPKIDDCLTKYFKKEFHISYLKVFLLTMILMRISRAHSLTHTHTHTYIYRESLSSASALVFFLMTCF</sequence>
<reference evidence="1 2" key="1">
    <citation type="submission" date="2024-05" db="EMBL/GenBank/DDBJ databases">
        <title>Haplotype-resolved chromosome-level genome assembly of Huyou (Citrus changshanensis).</title>
        <authorList>
            <person name="Miao C."/>
            <person name="Chen W."/>
            <person name="Wu Y."/>
            <person name="Wang L."/>
            <person name="Zhao S."/>
            <person name="Grierson D."/>
            <person name="Xu C."/>
            <person name="Chen K."/>
        </authorList>
    </citation>
    <scope>NUCLEOTIDE SEQUENCE [LARGE SCALE GENOMIC DNA]</scope>
    <source>
        <strain evidence="1">01-14</strain>
        <tissue evidence="1">Leaf</tissue>
    </source>
</reference>
<evidence type="ECO:0000313" key="1">
    <source>
        <dbReference type="EMBL" id="KAK9188456.1"/>
    </source>
</evidence>
<gene>
    <name evidence="1" type="ORF">WN944_019859</name>
</gene>
<keyword evidence="2" id="KW-1185">Reference proteome</keyword>
<dbReference type="AlphaFoldDB" id="A0AAP0LXH2"/>
<dbReference type="Proteomes" id="UP001428341">
    <property type="component" value="Unassembled WGS sequence"/>
</dbReference>